<evidence type="ECO:0000256" key="1">
    <source>
        <dbReference type="SAM" id="SignalP"/>
    </source>
</evidence>
<feature type="chain" id="PRO_5006901526" evidence="1">
    <location>
        <begin position="23"/>
        <end position="91"/>
    </location>
</feature>
<comment type="caution">
    <text evidence="2">The sequence shown here is derived from an EMBL/GenBank/DDBJ whole genome shotgun (WGS) entry which is preliminary data.</text>
</comment>
<feature type="signal peptide" evidence="1">
    <location>
        <begin position="1"/>
        <end position="22"/>
    </location>
</feature>
<dbReference type="EMBL" id="LATX01002281">
    <property type="protein sequence ID" value="KTB31922.1"/>
    <property type="molecule type" value="Genomic_DNA"/>
</dbReference>
<gene>
    <name evidence="2" type="ORF">WG66_15514</name>
</gene>
<proteinExistence type="predicted"/>
<protein>
    <submittedName>
        <fullName evidence="2">Uncharacterized protein</fullName>
    </submittedName>
</protein>
<sequence>MFWSSRSFVLVFNILINWSTDALQNLGNLKNPAHNCPSQDSSASEPDSIVHRQIGVVFENILLEKPDVSEACVAPNNIHIYIISHPEAGVL</sequence>
<accession>A0A0W0F6Z8</accession>
<evidence type="ECO:0000313" key="3">
    <source>
        <dbReference type="Proteomes" id="UP000054988"/>
    </source>
</evidence>
<reference evidence="2 3" key="1">
    <citation type="submission" date="2015-12" db="EMBL/GenBank/DDBJ databases">
        <title>Draft genome sequence of Moniliophthora roreri, the causal agent of frosty pod rot of cacao.</title>
        <authorList>
            <person name="Aime M.C."/>
            <person name="Diaz-Valderrama J.R."/>
            <person name="Kijpornyongpan T."/>
            <person name="Phillips-Mora W."/>
        </authorList>
    </citation>
    <scope>NUCLEOTIDE SEQUENCE [LARGE SCALE GENOMIC DNA]</scope>
    <source>
        <strain evidence="2 3">MCA 2952</strain>
    </source>
</reference>
<dbReference type="Proteomes" id="UP000054988">
    <property type="component" value="Unassembled WGS sequence"/>
</dbReference>
<evidence type="ECO:0000313" key="2">
    <source>
        <dbReference type="EMBL" id="KTB31922.1"/>
    </source>
</evidence>
<name>A0A0W0F6Z8_MONRR</name>
<keyword evidence="1" id="KW-0732">Signal</keyword>
<organism evidence="2 3">
    <name type="scientific">Moniliophthora roreri</name>
    <name type="common">Frosty pod rot fungus</name>
    <name type="synonym">Monilia roreri</name>
    <dbReference type="NCBI Taxonomy" id="221103"/>
    <lineage>
        <taxon>Eukaryota</taxon>
        <taxon>Fungi</taxon>
        <taxon>Dikarya</taxon>
        <taxon>Basidiomycota</taxon>
        <taxon>Agaricomycotina</taxon>
        <taxon>Agaricomycetes</taxon>
        <taxon>Agaricomycetidae</taxon>
        <taxon>Agaricales</taxon>
        <taxon>Marasmiineae</taxon>
        <taxon>Marasmiaceae</taxon>
        <taxon>Moniliophthora</taxon>
    </lineage>
</organism>
<dbReference type="AlphaFoldDB" id="A0A0W0F6Z8"/>